<evidence type="ECO:0000313" key="2">
    <source>
        <dbReference type="Proteomes" id="UP000823941"/>
    </source>
</evidence>
<organism evidence="1 2">
    <name type="scientific">Plutella xylostella</name>
    <name type="common">Diamondback moth</name>
    <name type="synonym">Plutella maculipennis</name>
    <dbReference type="NCBI Taxonomy" id="51655"/>
    <lineage>
        <taxon>Eukaryota</taxon>
        <taxon>Metazoa</taxon>
        <taxon>Ecdysozoa</taxon>
        <taxon>Arthropoda</taxon>
        <taxon>Hexapoda</taxon>
        <taxon>Insecta</taxon>
        <taxon>Pterygota</taxon>
        <taxon>Neoptera</taxon>
        <taxon>Endopterygota</taxon>
        <taxon>Lepidoptera</taxon>
        <taxon>Glossata</taxon>
        <taxon>Ditrysia</taxon>
        <taxon>Yponomeutoidea</taxon>
        <taxon>Plutellidae</taxon>
        <taxon>Plutella</taxon>
    </lineage>
</organism>
<dbReference type="EMBL" id="JAHIBW010000014">
    <property type="protein sequence ID" value="KAG7304783.1"/>
    <property type="molecule type" value="Genomic_DNA"/>
</dbReference>
<reference evidence="1 2" key="1">
    <citation type="submission" date="2021-06" db="EMBL/GenBank/DDBJ databases">
        <title>A haploid diamondback moth (Plutella xylostella L.) genome assembly resolves 31 chromosomes and identifies a diamide resistance mutation.</title>
        <authorList>
            <person name="Ward C.M."/>
            <person name="Perry K.D."/>
            <person name="Baker G."/>
            <person name="Powis K."/>
            <person name="Heckel D.G."/>
            <person name="Baxter S.W."/>
        </authorList>
    </citation>
    <scope>NUCLEOTIDE SEQUENCE [LARGE SCALE GENOMIC DNA]</scope>
    <source>
        <strain evidence="1 2">LV</strain>
        <tissue evidence="1">Single pupa</tissue>
    </source>
</reference>
<sequence>MNSILFEESSRDYLALHTAENLKKLYTNTVNTTALVKELLEVNLSLTAYIEESKARLEELRLNLGHAAKSSQEVVEIFTEKCKSY</sequence>
<protein>
    <submittedName>
        <fullName evidence="1">Uncharacterized protein</fullName>
    </submittedName>
</protein>
<keyword evidence="2" id="KW-1185">Reference proteome</keyword>
<comment type="caution">
    <text evidence="1">The sequence shown here is derived from an EMBL/GenBank/DDBJ whole genome shotgun (WGS) entry which is preliminary data.</text>
</comment>
<dbReference type="Proteomes" id="UP000823941">
    <property type="component" value="Chromosome 14"/>
</dbReference>
<name>A0ABQ7QHS2_PLUXY</name>
<proteinExistence type="predicted"/>
<accession>A0ABQ7QHS2</accession>
<gene>
    <name evidence="1" type="ORF">JYU34_010148</name>
</gene>
<evidence type="ECO:0000313" key="1">
    <source>
        <dbReference type="EMBL" id="KAG7304783.1"/>
    </source>
</evidence>